<evidence type="ECO:0008006" key="4">
    <source>
        <dbReference type="Google" id="ProtNLM"/>
    </source>
</evidence>
<name>A0A847RJM9_9BACT</name>
<proteinExistence type="predicted"/>
<gene>
    <name evidence="2" type="ORF">HGH92_23125</name>
</gene>
<comment type="caution">
    <text evidence="2">The sequence shown here is derived from an EMBL/GenBank/DDBJ whole genome shotgun (WGS) entry which is preliminary data.</text>
</comment>
<keyword evidence="1" id="KW-1133">Transmembrane helix</keyword>
<dbReference type="Proteomes" id="UP000570474">
    <property type="component" value="Unassembled WGS sequence"/>
</dbReference>
<sequence length="119" mass="13147">MAASGYKLKQSVDFIRSSEQVRGTVTSLVKDNDDTYSPVFTIDTKTDGQIVYHHLAGSSPSAWDVGEGADFLYKEGSPDSITMMSYFWLFGWSIVLMAIALPLLILSAGYFLLRPLLTI</sequence>
<protein>
    <recommendedName>
        <fullName evidence="4">DUF3592 domain-containing protein</fullName>
    </recommendedName>
</protein>
<organism evidence="2 3">
    <name type="scientific">Chitinophaga varians</name>
    <dbReference type="NCBI Taxonomy" id="2202339"/>
    <lineage>
        <taxon>Bacteria</taxon>
        <taxon>Pseudomonadati</taxon>
        <taxon>Bacteroidota</taxon>
        <taxon>Chitinophagia</taxon>
        <taxon>Chitinophagales</taxon>
        <taxon>Chitinophagaceae</taxon>
        <taxon>Chitinophaga</taxon>
    </lineage>
</organism>
<keyword evidence="1" id="KW-0472">Membrane</keyword>
<dbReference type="AlphaFoldDB" id="A0A847RJM9"/>
<keyword evidence="3" id="KW-1185">Reference proteome</keyword>
<evidence type="ECO:0000313" key="3">
    <source>
        <dbReference type="Proteomes" id="UP000570474"/>
    </source>
</evidence>
<feature type="transmembrane region" description="Helical" evidence="1">
    <location>
        <begin position="86"/>
        <end position="113"/>
    </location>
</feature>
<evidence type="ECO:0000313" key="2">
    <source>
        <dbReference type="EMBL" id="NLR67219.1"/>
    </source>
</evidence>
<keyword evidence="1" id="KW-0812">Transmembrane</keyword>
<accession>A0A847RJM9</accession>
<reference evidence="2 3" key="1">
    <citation type="submission" date="2020-04" db="EMBL/GenBank/DDBJ databases">
        <authorList>
            <person name="Yin C."/>
        </authorList>
    </citation>
    <scope>NUCLEOTIDE SEQUENCE [LARGE SCALE GENOMIC DNA]</scope>
    <source>
        <strain evidence="2 3">Ae27</strain>
    </source>
</reference>
<dbReference type="EMBL" id="JABAIA010000002">
    <property type="protein sequence ID" value="NLR67219.1"/>
    <property type="molecule type" value="Genomic_DNA"/>
</dbReference>
<evidence type="ECO:0000256" key="1">
    <source>
        <dbReference type="SAM" id="Phobius"/>
    </source>
</evidence>